<evidence type="ECO:0000256" key="3">
    <source>
        <dbReference type="ARBA" id="ARBA00022676"/>
    </source>
</evidence>
<feature type="active site" description="Nucleophile" evidence="7 9">
    <location>
        <position position="5"/>
    </location>
</feature>
<dbReference type="UniPathway" id="UPA00074">
    <property type="reaction ID" value="UER00124"/>
</dbReference>
<name>B3V644_9ARCH</name>
<evidence type="ECO:0000313" key="13">
    <source>
        <dbReference type="EMBL" id="ACF09768.1"/>
    </source>
</evidence>
<evidence type="ECO:0000256" key="6">
    <source>
        <dbReference type="ARBA" id="ARBA00022962"/>
    </source>
</evidence>
<keyword evidence="6 7" id="KW-0315">Glutamine amidotransferase</keyword>
<dbReference type="HAMAP" id="MF_01931">
    <property type="entry name" value="PurF"/>
    <property type="match status" value="1"/>
</dbReference>
<comment type="cofactor">
    <cofactor evidence="7 10">
        <name>Mg(2+)</name>
        <dbReference type="ChEBI" id="CHEBI:18420"/>
    </cofactor>
    <text evidence="7 10">Binds 1 Mg(2+) ion per subunit.</text>
</comment>
<comment type="pathway">
    <text evidence="1 7 8">Purine metabolism; IMP biosynthesis via de novo pathway; N(1)-(5-phospho-D-ribosyl)glycinamide from 5-phospho-alpha-D-ribose 1-diphosphate: step 1/2.</text>
</comment>
<dbReference type="Pfam" id="PF13537">
    <property type="entry name" value="GATase_7"/>
    <property type="match status" value="1"/>
</dbReference>
<keyword evidence="7" id="KW-0004">4Fe-4S</keyword>
<dbReference type="InterPro" id="IPR017932">
    <property type="entry name" value="GATase_2_dom"/>
</dbReference>
<feature type="binding site" evidence="7 11">
    <location>
        <position position="451"/>
    </location>
    <ligand>
        <name>[4Fe-4S] cluster</name>
        <dbReference type="ChEBI" id="CHEBI:49883"/>
    </ligand>
</feature>
<keyword evidence="7 11" id="KW-0411">Iron-sulfur</keyword>
<dbReference type="PIRSF" id="PIRSF000485">
    <property type="entry name" value="Amd_phspho_trans"/>
    <property type="match status" value="1"/>
</dbReference>
<evidence type="ECO:0000256" key="1">
    <source>
        <dbReference type="ARBA" id="ARBA00005209"/>
    </source>
</evidence>
<feature type="binding site" evidence="7 11">
    <location>
        <position position="391"/>
    </location>
    <ligand>
        <name>[4Fe-4S] cluster</name>
        <dbReference type="ChEBI" id="CHEBI:49883"/>
    </ligand>
</feature>
<dbReference type="GO" id="GO:0009113">
    <property type="term" value="P:purine nucleobase biosynthetic process"/>
    <property type="evidence" value="ECO:0007669"/>
    <property type="project" value="UniProtKB-UniRule"/>
</dbReference>
<comment type="similarity">
    <text evidence="2 7 8">In the C-terminal section; belongs to the purine/pyrimidine phosphoribosyltransferase family.</text>
</comment>
<evidence type="ECO:0000256" key="9">
    <source>
        <dbReference type="PIRSR" id="PIRSR000485-1"/>
    </source>
</evidence>
<evidence type="ECO:0000256" key="10">
    <source>
        <dbReference type="PIRSR" id="PIRSR000485-2"/>
    </source>
</evidence>
<evidence type="ECO:0000256" key="4">
    <source>
        <dbReference type="ARBA" id="ARBA00022679"/>
    </source>
</evidence>
<dbReference type="SUPFAM" id="SSF56235">
    <property type="entry name" value="N-terminal nucleophile aminohydrolases (Ntn hydrolases)"/>
    <property type="match status" value="1"/>
</dbReference>
<feature type="domain" description="Glutamine amidotransferase type-2" evidence="12">
    <location>
        <begin position="5"/>
        <end position="225"/>
    </location>
</feature>
<comment type="function">
    <text evidence="7">Catalyzes the formation of phosphoribosylamine from phosphoribosylpyrophosphate (PRPP) and glutamine.</text>
</comment>
<evidence type="ECO:0000256" key="7">
    <source>
        <dbReference type="HAMAP-Rule" id="MF_01931"/>
    </source>
</evidence>
<dbReference type="Gene3D" id="3.60.20.10">
    <property type="entry name" value="Glutamine Phosphoribosylpyrophosphate, subunit 1, domain 1"/>
    <property type="match status" value="1"/>
</dbReference>
<organism evidence="13">
    <name type="scientific">uncultured marine crenarchaeote KM3-153-F8</name>
    <dbReference type="NCBI Taxonomy" id="526665"/>
    <lineage>
        <taxon>Archaea</taxon>
        <taxon>Nitrososphaerota</taxon>
        <taxon>Nitrososphaeria</taxon>
        <taxon>Nitrosopumilales</taxon>
        <taxon>environmental samples</taxon>
    </lineage>
</organism>
<keyword evidence="7 10" id="KW-0460">Magnesium</keyword>
<keyword evidence="7 10" id="KW-0479">Metal-binding</keyword>
<dbReference type="Pfam" id="PF00156">
    <property type="entry name" value="Pribosyltran"/>
    <property type="match status" value="1"/>
</dbReference>
<feature type="binding site" evidence="7 11">
    <location>
        <position position="454"/>
    </location>
    <ligand>
        <name>[4Fe-4S] cluster</name>
        <dbReference type="ChEBI" id="CHEBI:49883"/>
    </ligand>
</feature>
<dbReference type="EMBL" id="EU686631">
    <property type="protein sequence ID" value="ACF09768.1"/>
    <property type="molecule type" value="Genomic_DNA"/>
</dbReference>
<dbReference type="GO" id="GO:0051539">
    <property type="term" value="F:4 iron, 4 sulfur cluster binding"/>
    <property type="evidence" value="ECO:0007669"/>
    <property type="project" value="UniProtKB-KW"/>
</dbReference>
<comment type="cofactor">
    <cofactor evidence="7 11">
        <name>[4Fe-4S] cluster</name>
        <dbReference type="ChEBI" id="CHEBI:49883"/>
    </cofactor>
    <text evidence="7 11">Binds 1 [4Fe-4S] cluster per subunit.</text>
</comment>
<evidence type="ECO:0000256" key="2">
    <source>
        <dbReference type="ARBA" id="ARBA00010138"/>
    </source>
</evidence>
<accession>B3V644</accession>
<evidence type="ECO:0000256" key="8">
    <source>
        <dbReference type="PIRNR" id="PIRNR000485"/>
    </source>
</evidence>
<keyword evidence="3 7" id="KW-0328">Glycosyltransferase</keyword>
<protein>
    <recommendedName>
        <fullName evidence="7">Amidophosphoribosyltransferase</fullName>
        <shortName evidence="7">ATase</shortName>
        <ecNumber evidence="7">2.4.2.14</ecNumber>
    </recommendedName>
    <alternativeName>
        <fullName evidence="7">Glutamine phosphoribosylpyrophosphate amidotransferase</fullName>
        <shortName evidence="7">GPATase</shortName>
    </alternativeName>
</protein>
<feature type="binding site" evidence="7 10">
    <location>
        <position position="355"/>
    </location>
    <ligand>
        <name>Mg(2+)</name>
        <dbReference type="ChEBI" id="CHEBI:18420"/>
    </ligand>
</feature>
<comment type="catalytic activity">
    <reaction evidence="7 8">
        <text>5-phospho-beta-D-ribosylamine + L-glutamate + diphosphate = 5-phospho-alpha-D-ribose 1-diphosphate + L-glutamine + H2O</text>
        <dbReference type="Rhea" id="RHEA:14905"/>
        <dbReference type="ChEBI" id="CHEBI:15377"/>
        <dbReference type="ChEBI" id="CHEBI:29985"/>
        <dbReference type="ChEBI" id="CHEBI:33019"/>
        <dbReference type="ChEBI" id="CHEBI:58017"/>
        <dbReference type="ChEBI" id="CHEBI:58359"/>
        <dbReference type="ChEBI" id="CHEBI:58681"/>
        <dbReference type="EC" id="2.4.2.14"/>
    </reaction>
</comment>
<keyword evidence="7 11" id="KW-0408">Iron</keyword>
<dbReference type="PANTHER" id="PTHR11907">
    <property type="entry name" value="AMIDOPHOSPHORIBOSYLTRANSFERASE"/>
    <property type="match status" value="1"/>
</dbReference>
<dbReference type="InterPro" id="IPR029057">
    <property type="entry name" value="PRTase-like"/>
</dbReference>
<dbReference type="PROSITE" id="PS51278">
    <property type="entry name" value="GATASE_TYPE_2"/>
    <property type="match status" value="1"/>
</dbReference>
<dbReference type="MEROPS" id="C44.001"/>
<keyword evidence="5 7" id="KW-0658">Purine biosynthesis</keyword>
<dbReference type="GO" id="GO:0004044">
    <property type="term" value="F:amidophosphoribosyltransferase activity"/>
    <property type="evidence" value="ECO:0007669"/>
    <property type="project" value="UniProtKB-UniRule"/>
</dbReference>
<sequence length="473" mass="52150">MKEKCGIFAAFSKSKADIIPLVAIGLRGLQHRGQEAWGIATPTMYPFKQTGLVSDNLEQSALVLEQMKNSAAIGHVRYSTAGGSSIKNAQPFSIDRKFCIAHNGTICDLNSFIETSNGKTARRINDTSIVGKKLLSILKENKFDWFKSIELLCENLVGAYCFVILTSNNEIYAFRDTRGFRPLCIGWHKKSKSYLISSESCAFSMLGAELIRDIKPGEIVKISKNGIESHSFSKGEQTAHCSFEYIYFSHPSSVVDKTSVYDARRKLGMSLAELYGDIKGDVVVPVPDSARPAALGFSEKSGIPMVEGLMKDRYGKRGSLRSFIQPKYNERLKINRWIIPVRSTVEGKNVIVIDDSIVRGISSKAIVKTLRQAGAKTVKILVTFPPIRHPCRAGIDFPTHDELIAYKTTGKNADIDTINAKVSTSVNADFVGYNNIDLLSKSIGKKSSELCLSCHTGEYGVLNRNLSSPIQIK</sequence>
<dbReference type="CDD" id="cd06223">
    <property type="entry name" value="PRTases_typeI"/>
    <property type="match status" value="1"/>
</dbReference>
<reference evidence="13" key="1">
    <citation type="journal article" date="2008" name="ISME J.">
        <title>Hindsight in the relative abundance, metabolic potential and genome dynamics of uncultivated marine archaea from comparative metagenomic analyses of bathypelagic plankton of different oceanic regions.</title>
        <authorList>
            <person name="Martin-Cuadrado A.B."/>
            <person name="Rodriguez-Valera F."/>
            <person name="Moreira D."/>
            <person name="Alba J.C."/>
            <person name="Ivars-Martinez E."/>
            <person name="Henn M.R."/>
            <person name="Talla E."/>
            <person name="Lopez-Garcia P."/>
        </authorList>
    </citation>
    <scope>NUCLEOTIDE SEQUENCE</scope>
</reference>
<dbReference type="InterPro" id="IPR029055">
    <property type="entry name" value="Ntn_hydrolases_N"/>
</dbReference>
<dbReference type="InterPro" id="IPR000836">
    <property type="entry name" value="PRTase_dom"/>
</dbReference>
<evidence type="ECO:0000256" key="5">
    <source>
        <dbReference type="ARBA" id="ARBA00022755"/>
    </source>
</evidence>
<dbReference type="EC" id="2.4.2.14" evidence="7"/>
<feature type="binding site" evidence="7 10">
    <location>
        <position position="354"/>
    </location>
    <ligand>
        <name>Mg(2+)</name>
        <dbReference type="ChEBI" id="CHEBI:18420"/>
    </ligand>
</feature>
<dbReference type="InterPro" id="IPR005854">
    <property type="entry name" value="PurF"/>
</dbReference>
<dbReference type="SUPFAM" id="SSF53271">
    <property type="entry name" value="PRTase-like"/>
    <property type="match status" value="1"/>
</dbReference>
<evidence type="ECO:0000259" key="12">
    <source>
        <dbReference type="PROSITE" id="PS51278"/>
    </source>
</evidence>
<dbReference type="GO" id="GO:0006189">
    <property type="term" value="P:'de novo' IMP biosynthetic process"/>
    <property type="evidence" value="ECO:0007669"/>
    <property type="project" value="UniProtKB-UniRule"/>
</dbReference>
<keyword evidence="4 7" id="KW-0808">Transferase</keyword>
<dbReference type="GO" id="GO:0000287">
    <property type="term" value="F:magnesium ion binding"/>
    <property type="evidence" value="ECO:0007669"/>
    <property type="project" value="UniProtKB-UniRule"/>
</dbReference>
<gene>
    <name evidence="7" type="primary">purF</name>
</gene>
<reference evidence="13" key="2">
    <citation type="submission" date="2008-08" db="EMBL/GenBank/DDBJ databases">
        <authorList>
            <person name="Martin-Cuadrado A.-B."/>
            <person name="Rodriguez-Valera F."/>
            <person name="Moreira D."/>
            <person name="Alba J.-C."/>
            <person name="Ivars-Martinez E."/>
            <person name="Henn M.R."/>
            <person name="Talla E."/>
            <person name="Lopez-Garcia P."/>
        </authorList>
    </citation>
    <scope>NUCLEOTIDE SEQUENCE</scope>
</reference>
<feature type="binding site" evidence="7 10">
    <location>
        <position position="289"/>
    </location>
    <ligand>
        <name>Mg(2+)</name>
        <dbReference type="ChEBI" id="CHEBI:18420"/>
    </ligand>
</feature>
<proteinExistence type="inferred from homology"/>
<dbReference type="NCBIfam" id="TIGR01134">
    <property type="entry name" value="purF"/>
    <property type="match status" value="1"/>
</dbReference>
<feature type="binding site" evidence="7 11">
    <location>
        <position position="241"/>
    </location>
    <ligand>
        <name>[4Fe-4S] cluster</name>
        <dbReference type="ChEBI" id="CHEBI:49883"/>
    </ligand>
</feature>
<evidence type="ECO:0000256" key="11">
    <source>
        <dbReference type="PIRSR" id="PIRSR000485-3"/>
    </source>
</evidence>
<dbReference type="Gene3D" id="3.40.50.2020">
    <property type="match status" value="1"/>
</dbReference>
<dbReference type="AlphaFoldDB" id="B3V644"/>